<name>W1XEI2_9ZZZZ</name>
<dbReference type="GO" id="GO:0016874">
    <property type="term" value="F:ligase activity"/>
    <property type="evidence" value="ECO:0007669"/>
    <property type="project" value="UniProtKB-KW"/>
</dbReference>
<sequence length="83" mass="9402">QEERNQMFGVAPATVWENIKGYQNNPELVETLAQGNAFAKDLMDSFIASILKRWKLVLANRLIPNNLDTVRSMVAIHTDSRNS</sequence>
<proteinExistence type="predicted"/>
<evidence type="ECO:0000313" key="1">
    <source>
        <dbReference type="EMBL" id="ETJ28767.1"/>
    </source>
</evidence>
<dbReference type="EMBL" id="AZMM01016640">
    <property type="protein sequence ID" value="ETJ28767.1"/>
    <property type="molecule type" value="Genomic_DNA"/>
</dbReference>
<keyword evidence="1" id="KW-0436">Ligase</keyword>
<reference evidence="1" key="1">
    <citation type="submission" date="2013-12" db="EMBL/GenBank/DDBJ databases">
        <title>A Varibaculum cambriense genome reconstructed from a premature infant gut community with otherwise low bacterial novelty that shifts toward anaerobic metabolism during the third week of life.</title>
        <authorList>
            <person name="Brown C.T."/>
            <person name="Sharon I."/>
            <person name="Thomas B.C."/>
            <person name="Castelle C.J."/>
            <person name="Morowitz M.J."/>
            <person name="Banfield J.F."/>
        </authorList>
    </citation>
    <scope>NUCLEOTIDE SEQUENCE</scope>
</reference>
<gene>
    <name evidence="1" type="ORF">Q604_UNBC16640G0001</name>
</gene>
<feature type="non-terminal residue" evidence="1">
    <location>
        <position position="83"/>
    </location>
</feature>
<dbReference type="AlphaFoldDB" id="W1XEI2"/>
<comment type="caution">
    <text evidence="1">The sequence shown here is derived from an EMBL/GenBank/DDBJ whole genome shotgun (WGS) entry which is preliminary data.</text>
</comment>
<organism evidence="1">
    <name type="scientific">human gut metagenome</name>
    <dbReference type="NCBI Taxonomy" id="408170"/>
    <lineage>
        <taxon>unclassified sequences</taxon>
        <taxon>metagenomes</taxon>
        <taxon>organismal metagenomes</taxon>
    </lineage>
</organism>
<protein>
    <submittedName>
        <fullName evidence="1">Glutamate-ammonia ligase, catalytic protein</fullName>
    </submittedName>
</protein>
<feature type="non-terminal residue" evidence="1">
    <location>
        <position position="1"/>
    </location>
</feature>
<accession>W1XEI2</accession>